<sequence>MQRSAATRPSTTLAQLLWTGAGTRARPWGAFLEACLPACLPAFLGERRDASVRRLAHPRAELMGNFLGAQLHMYASNTVFRGTGSTKRTNHPSHAALATYAPGQPAGATSRRSPTEAREIETAPSSRSACPPYPQAANARLHLEQPRDPRCASATVGSHHRTGSS</sequence>
<protein>
    <submittedName>
        <fullName evidence="2">Uncharacterized protein</fullName>
    </submittedName>
</protein>
<proteinExistence type="predicted"/>
<feature type="compositionally biased region" description="Basic and acidic residues" evidence="1">
    <location>
        <begin position="141"/>
        <end position="150"/>
    </location>
</feature>
<dbReference type="Proteomes" id="UP000323386">
    <property type="component" value="Unassembled WGS sequence"/>
</dbReference>
<accession>A0A5C3EZI2</accession>
<feature type="region of interest" description="Disordered" evidence="1">
    <location>
        <begin position="96"/>
        <end position="165"/>
    </location>
</feature>
<evidence type="ECO:0000313" key="2">
    <source>
        <dbReference type="EMBL" id="SPO37250.1"/>
    </source>
</evidence>
<reference evidence="2 3" key="1">
    <citation type="submission" date="2018-03" db="EMBL/GenBank/DDBJ databases">
        <authorList>
            <person name="Guldener U."/>
        </authorList>
    </citation>
    <scope>NUCLEOTIDE SEQUENCE [LARGE SCALE GENOMIC DNA]</scope>
    <source>
        <strain evidence="2 3">DAOM196992</strain>
    </source>
</reference>
<gene>
    <name evidence="2" type="ORF">PSFLO_02722</name>
</gene>
<dbReference type="EMBL" id="OOIP01000006">
    <property type="protein sequence ID" value="SPO37250.1"/>
    <property type="molecule type" value="Genomic_DNA"/>
</dbReference>
<dbReference type="AlphaFoldDB" id="A0A5C3EZI2"/>
<evidence type="ECO:0000313" key="3">
    <source>
        <dbReference type="Proteomes" id="UP000323386"/>
    </source>
</evidence>
<evidence type="ECO:0000256" key="1">
    <source>
        <dbReference type="SAM" id="MobiDB-lite"/>
    </source>
</evidence>
<name>A0A5C3EZI2_9BASI</name>
<organism evidence="2 3">
    <name type="scientific">Pseudozyma flocculosa</name>
    <dbReference type="NCBI Taxonomy" id="84751"/>
    <lineage>
        <taxon>Eukaryota</taxon>
        <taxon>Fungi</taxon>
        <taxon>Dikarya</taxon>
        <taxon>Basidiomycota</taxon>
        <taxon>Ustilaginomycotina</taxon>
        <taxon>Ustilaginomycetes</taxon>
        <taxon>Ustilaginales</taxon>
        <taxon>Ustilaginaceae</taxon>
        <taxon>Pseudozyma</taxon>
    </lineage>
</organism>
<keyword evidence="3" id="KW-1185">Reference proteome</keyword>